<name>A0ACC6RWR6_9BURK</name>
<comment type="caution">
    <text evidence="1">The sequence shown here is derived from an EMBL/GenBank/DDBJ whole genome shotgun (WGS) entry which is preliminary data.</text>
</comment>
<proteinExistence type="predicted"/>
<keyword evidence="2" id="KW-1185">Reference proteome</keyword>
<dbReference type="EMBL" id="JAYMRU010000058">
    <property type="protein sequence ID" value="MEM5406101.1"/>
    <property type="molecule type" value="Genomic_DNA"/>
</dbReference>
<organism evidence="1 2">
    <name type="scientific">Paraburkholderia unamae</name>
    <dbReference type="NCBI Taxonomy" id="219649"/>
    <lineage>
        <taxon>Bacteria</taxon>
        <taxon>Pseudomonadati</taxon>
        <taxon>Pseudomonadota</taxon>
        <taxon>Betaproteobacteria</taxon>
        <taxon>Burkholderiales</taxon>
        <taxon>Burkholderiaceae</taxon>
        <taxon>Paraburkholderia</taxon>
    </lineage>
</organism>
<evidence type="ECO:0000313" key="1">
    <source>
        <dbReference type="EMBL" id="MEM5406101.1"/>
    </source>
</evidence>
<accession>A0ACC6RWR6</accession>
<gene>
    <name evidence="1" type="ORF">VSR83_40000</name>
</gene>
<evidence type="ECO:0000313" key="2">
    <source>
        <dbReference type="Proteomes" id="UP001392318"/>
    </source>
</evidence>
<reference evidence="1" key="1">
    <citation type="submission" date="2024-01" db="EMBL/GenBank/DDBJ databases">
        <title>The diversity of rhizobia nodulating Mimosa spp. in eleven states of Brazil covering several biomes is determined by host plant, location, and edaphic factors.</title>
        <authorList>
            <person name="Rouws L."/>
            <person name="Barauna A."/>
            <person name="Beukes C."/>
            <person name="De Faria S.M."/>
            <person name="Gross E."/>
            <person name="Dos Reis Junior F.B."/>
            <person name="Simon M."/>
            <person name="Maluk M."/>
            <person name="Odee D.W."/>
            <person name="Kenicer G."/>
            <person name="Young J.P.W."/>
            <person name="Reis V.M."/>
            <person name="Zilli J."/>
            <person name="James E.K."/>
        </authorList>
    </citation>
    <scope>NUCLEOTIDE SEQUENCE</scope>
    <source>
        <strain evidence="1">JPY452</strain>
    </source>
</reference>
<protein>
    <submittedName>
        <fullName evidence="1">ATP-grasp domain-containing protein</fullName>
    </submittedName>
</protein>
<sequence>MLAVTEKILGPEPYFVEMGHVVDATLDERDPARLSAYVETVARQIGLTLGVFHAEVRMTRDGPTLIEIAVRLGGDRIYRLVELAKSISITVNATRRPVLPMFLLDTRHPVVAERLPMSELRIAAQKPQ</sequence>
<dbReference type="Proteomes" id="UP001392318">
    <property type="component" value="Unassembled WGS sequence"/>
</dbReference>